<feature type="transmembrane region" description="Helical" evidence="9">
    <location>
        <begin position="296"/>
        <end position="315"/>
    </location>
</feature>
<comment type="subcellular location">
    <subcellularLocation>
        <location evidence="9">Cell membrane</location>
        <topology evidence="9">Multi-pass membrane protein</topology>
    </subcellularLocation>
    <subcellularLocation>
        <location evidence="1">Membrane</location>
        <topology evidence="1">Multi-pass membrane protein</topology>
    </subcellularLocation>
</comment>
<dbReference type="CDD" id="cd13639">
    <property type="entry name" value="PBP2_OpuAC_like"/>
    <property type="match status" value="1"/>
</dbReference>
<comment type="similarity">
    <text evidence="8">In the N-terminal section; belongs to the binding-protein-dependent transport system permease family.</text>
</comment>
<dbReference type="GO" id="GO:0005275">
    <property type="term" value="F:amine transmembrane transporter activity"/>
    <property type="evidence" value="ECO:0007669"/>
    <property type="project" value="TreeGrafter"/>
</dbReference>
<evidence type="ECO:0000313" key="11">
    <source>
        <dbReference type="EMBL" id="MQY04912.1"/>
    </source>
</evidence>
<dbReference type="FunFam" id="1.10.3720.10:FF:000001">
    <property type="entry name" value="Glycine betaine ABC transporter, permease"/>
    <property type="match status" value="1"/>
</dbReference>
<evidence type="ECO:0000259" key="10">
    <source>
        <dbReference type="PROSITE" id="PS50928"/>
    </source>
</evidence>
<dbReference type="PANTHER" id="PTHR47737">
    <property type="entry name" value="GLYCINE BETAINE/PROLINE BETAINE TRANSPORT SYSTEM PERMEASE PROTEIN PROW"/>
    <property type="match status" value="1"/>
</dbReference>
<reference evidence="11 12" key="1">
    <citation type="submission" date="2019-10" db="EMBL/GenBank/DDBJ databases">
        <title>Actinomadura rubteroloni sp. nov. and Actinomadura macrotermitis sp. nov., isolated from the gut of fungus growing-termite Macrotermes natalensis.</title>
        <authorList>
            <person name="Benndorf R."/>
            <person name="Martin K."/>
            <person name="Kuefner M."/>
            <person name="De Beer W."/>
            <person name="Kaster A.-K."/>
            <person name="Vollmers J."/>
            <person name="Poulsen M."/>
            <person name="Beemelmanns C."/>
        </authorList>
    </citation>
    <scope>NUCLEOTIDE SEQUENCE [LARGE SCALE GENOMIC DNA]</scope>
    <source>
        <strain evidence="11 12">RB68</strain>
    </source>
</reference>
<evidence type="ECO:0000256" key="4">
    <source>
        <dbReference type="ARBA" id="ARBA00022692"/>
    </source>
</evidence>
<evidence type="ECO:0000256" key="5">
    <source>
        <dbReference type="ARBA" id="ARBA00022989"/>
    </source>
</evidence>
<name>A0A7K0BVJ2_9ACTN</name>
<dbReference type="InterPro" id="IPR035906">
    <property type="entry name" value="MetI-like_sf"/>
</dbReference>
<evidence type="ECO:0000256" key="9">
    <source>
        <dbReference type="RuleBase" id="RU363032"/>
    </source>
</evidence>
<evidence type="ECO:0000256" key="7">
    <source>
        <dbReference type="ARBA" id="ARBA00035642"/>
    </source>
</evidence>
<keyword evidence="12" id="KW-1185">Reference proteome</keyword>
<evidence type="ECO:0000313" key="12">
    <source>
        <dbReference type="Proteomes" id="UP000487268"/>
    </source>
</evidence>
<dbReference type="GO" id="GO:0031460">
    <property type="term" value="P:glycine betaine transport"/>
    <property type="evidence" value="ECO:0007669"/>
    <property type="project" value="TreeGrafter"/>
</dbReference>
<feature type="transmembrane region" description="Helical" evidence="9">
    <location>
        <begin position="48"/>
        <end position="78"/>
    </location>
</feature>
<comment type="similarity">
    <text evidence="9">Belongs to the binding-protein-dependent transport system permease family.</text>
</comment>
<dbReference type="SUPFAM" id="SSF161098">
    <property type="entry name" value="MetI-like"/>
    <property type="match status" value="1"/>
</dbReference>
<dbReference type="GO" id="GO:0015226">
    <property type="term" value="F:carnitine transmembrane transporter activity"/>
    <property type="evidence" value="ECO:0007669"/>
    <property type="project" value="TreeGrafter"/>
</dbReference>
<dbReference type="GO" id="GO:0015871">
    <property type="term" value="P:choline transport"/>
    <property type="evidence" value="ECO:0007669"/>
    <property type="project" value="TreeGrafter"/>
</dbReference>
<dbReference type="GO" id="GO:0043190">
    <property type="term" value="C:ATP-binding cassette (ABC) transporter complex"/>
    <property type="evidence" value="ECO:0007669"/>
    <property type="project" value="InterPro"/>
</dbReference>
<dbReference type="PROSITE" id="PS50928">
    <property type="entry name" value="ABC_TM1"/>
    <property type="match status" value="1"/>
</dbReference>
<dbReference type="CDD" id="cd06261">
    <property type="entry name" value="TM_PBP2"/>
    <property type="match status" value="1"/>
</dbReference>
<dbReference type="OrthoDB" id="9787902at2"/>
<comment type="similarity">
    <text evidence="7">In the C-terminal section; belongs to the OsmX family.</text>
</comment>
<keyword evidence="5 9" id="KW-1133">Transmembrane helix</keyword>
<comment type="caution">
    <text evidence="11">The sequence shown here is derived from an EMBL/GenBank/DDBJ whole genome shotgun (WGS) entry which is preliminary data.</text>
</comment>
<dbReference type="AlphaFoldDB" id="A0A7K0BVJ2"/>
<dbReference type="Pfam" id="PF00528">
    <property type="entry name" value="BPD_transp_1"/>
    <property type="match status" value="1"/>
</dbReference>
<sequence>MRKLPIGDRVDDAVSFLTEHGRPVFDVVKDAVSGLVDGVEAVLSGPPALVMALIVALLGWWLRGPLFALFGLAGMLLIDNLGEWDSAMKTLALVLVSSVVALAVGVPLGVWSARRPRVAAVVQPLLDFMQTMPAFVYLIPAIFFFGVGQVPGVIATMIFALPPGVRLTRLGIAQVDTETVEAAQAFGSPPARILTRVQLPLALGTIMTGVNQVIMLSLSMVVTAGMVGAGGLGAEVFGAITQLDVGKGFEAGLAVVVLAITLDRLTGALGSRLSPAGRTRTAEAGRRAVLAYRPRPAFALGGVLVLALVSAGFGLTGADGVKGKKLTIGYIPWDEDVAISHLWKRELEKKGYDVKLQQVDAGPLYSGLASGDVDLFLDSWLPATHADYYTRYKDKIETIGPWYGDASMQLAVLKDDPANSVADLAKNPGRYKRRIVGIEPSAGEMKIVKGKVIPGYGLAGKYELVQGSTPAMLAELSRSAAAKQPIVVTLWKPHWAYSKFPIKPLADPKKAFGDAEKATMLARQGFAKDFPELNGWLKRFTMTDDKLFPLEDLVINQHKGDPAAGVDAWTKANPDFMSKIMS</sequence>
<evidence type="ECO:0000256" key="8">
    <source>
        <dbReference type="ARBA" id="ARBA00035652"/>
    </source>
</evidence>
<keyword evidence="6 9" id="KW-0472">Membrane</keyword>
<evidence type="ECO:0000256" key="2">
    <source>
        <dbReference type="ARBA" id="ARBA00022448"/>
    </source>
</evidence>
<evidence type="ECO:0000256" key="6">
    <source>
        <dbReference type="ARBA" id="ARBA00023136"/>
    </source>
</evidence>
<dbReference type="InterPro" id="IPR000515">
    <property type="entry name" value="MetI-like"/>
</dbReference>
<evidence type="ECO:0000256" key="1">
    <source>
        <dbReference type="ARBA" id="ARBA00004141"/>
    </source>
</evidence>
<keyword evidence="3" id="KW-1003">Cell membrane</keyword>
<dbReference type="RefSeq" id="WP_153533058.1">
    <property type="nucleotide sequence ID" value="NZ_WEGH01000002.1"/>
</dbReference>
<dbReference type="SUPFAM" id="SSF53850">
    <property type="entry name" value="Periplasmic binding protein-like II"/>
    <property type="match status" value="1"/>
</dbReference>
<gene>
    <name evidence="11" type="ORF">ACRB68_29750</name>
</gene>
<accession>A0A7K0BVJ2</accession>
<dbReference type="InterPro" id="IPR007210">
    <property type="entry name" value="ABC_Gly_betaine_transp_sub-bd"/>
</dbReference>
<dbReference type="Proteomes" id="UP000487268">
    <property type="component" value="Unassembled WGS sequence"/>
</dbReference>
<keyword evidence="2 9" id="KW-0813">Transport</keyword>
<feature type="transmembrane region" description="Helical" evidence="9">
    <location>
        <begin position="90"/>
        <end position="114"/>
    </location>
</feature>
<dbReference type="PANTHER" id="PTHR47737:SF1">
    <property type="entry name" value="GLYCINE BETAINE_PROLINE BETAINE TRANSPORT SYSTEM PERMEASE PROTEIN PROW"/>
    <property type="match status" value="1"/>
</dbReference>
<feature type="transmembrane region" description="Helical" evidence="9">
    <location>
        <begin position="134"/>
        <end position="161"/>
    </location>
</feature>
<protein>
    <recommendedName>
        <fullName evidence="10">ABC transmembrane type-1 domain-containing protein</fullName>
    </recommendedName>
</protein>
<dbReference type="EMBL" id="WEGH01000002">
    <property type="protein sequence ID" value="MQY04912.1"/>
    <property type="molecule type" value="Genomic_DNA"/>
</dbReference>
<proteinExistence type="inferred from homology"/>
<feature type="domain" description="ABC transmembrane type-1" evidence="10">
    <location>
        <begin position="87"/>
        <end position="266"/>
    </location>
</feature>
<dbReference type="Pfam" id="PF04069">
    <property type="entry name" value="OpuAC"/>
    <property type="match status" value="1"/>
</dbReference>
<organism evidence="11 12">
    <name type="scientific">Actinomadura macrotermitis</name>
    <dbReference type="NCBI Taxonomy" id="2585200"/>
    <lineage>
        <taxon>Bacteria</taxon>
        <taxon>Bacillati</taxon>
        <taxon>Actinomycetota</taxon>
        <taxon>Actinomycetes</taxon>
        <taxon>Streptosporangiales</taxon>
        <taxon>Thermomonosporaceae</taxon>
        <taxon>Actinomadura</taxon>
    </lineage>
</organism>
<keyword evidence="4 9" id="KW-0812">Transmembrane</keyword>
<dbReference type="Gene3D" id="3.40.190.100">
    <property type="entry name" value="Glycine betaine-binding periplasmic protein, domain 2"/>
    <property type="match status" value="1"/>
</dbReference>
<dbReference type="Gene3D" id="1.10.3720.10">
    <property type="entry name" value="MetI-like"/>
    <property type="match status" value="1"/>
</dbReference>
<evidence type="ECO:0000256" key="3">
    <source>
        <dbReference type="ARBA" id="ARBA00022475"/>
    </source>
</evidence>
<dbReference type="Gene3D" id="3.10.105.10">
    <property type="entry name" value="Dipeptide-binding Protein, Domain 3"/>
    <property type="match status" value="2"/>
</dbReference>